<dbReference type="Pfam" id="PF00078">
    <property type="entry name" value="RVT_1"/>
    <property type="match status" value="1"/>
</dbReference>
<proteinExistence type="predicted"/>
<sequence>MRVSRALAASGTDYINYKKQCAIVKKEIRKLKRESWEKFIADIEYDVQGRQTNAYKVLKKLNRNEKDDIQINPITGKVWLDYYTKLWTEDENNISPIIININNNIDPITIDELKSALKTCRNRKAPSSDEINMELIKYAPERFLHRFLNFLNICWKCGHIPEEWQTAIIVPIFKKGDRKDCSNYRGISLLNTGYKVYSKIITKRLNVIADTMLIEEQNGFRSNRSCIDSVFSLSQIIEKHREYNIPTSIAFIDYEKAFDTVKREKLWEILIARGIPKHLIITIHCLYKNTTIKIKLNKDEVTRQWQINFKSNFNINKEYLNTLLFADDQVNETSMRSVFKQEVDILNIFCNDNALRKEKRSGLARWSSIQATVVRSSVWVEFVVDKADDEEVAVRNHVYEDVISEAVRTAGFDITGNGSTIHSYFEANCQAPATGPAMAFEPSVHTSMQLSHGIEFSMKKKKFQYRL</sequence>
<comment type="caution">
    <text evidence="2">The sequence shown here is derived from an EMBL/GenBank/DDBJ whole genome shotgun (WGS) entry which is preliminary data.</text>
</comment>
<reference evidence="2 3" key="1">
    <citation type="journal article" date="2022" name="Allergy">
        <title>Genome assembly and annotation of Periplaneta americana reveal a comprehensive cockroach allergen profile.</title>
        <authorList>
            <person name="Wang L."/>
            <person name="Xiong Q."/>
            <person name="Saelim N."/>
            <person name="Wang L."/>
            <person name="Nong W."/>
            <person name="Wan A.T."/>
            <person name="Shi M."/>
            <person name="Liu X."/>
            <person name="Cao Q."/>
            <person name="Hui J.H.L."/>
            <person name="Sookrung N."/>
            <person name="Leung T.F."/>
            <person name="Tungtrongchitr A."/>
            <person name="Tsui S.K.W."/>
        </authorList>
    </citation>
    <scope>NUCLEOTIDE SEQUENCE [LARGE SCALE GENOMIC DNA]</scope>
    <source>
        <strain evidence="2">PWHHKU_190912</strain>
    </source>
</reference>
<accession>A0ABQ8TBH5</accession>
<evidence type="ECO:0000313" key="2">
    <source>
        <dbReference type="EMBL" id="KAJ4443242.1"/>
    </source>
</evidence>
<dbReference type="Proteomes" id="UP001148838">
    <property type="component" value="Unassembled WGS sequence"/>
</dbReference>
<feature type="domain" description="Reverse transcriptase" evidence="1">
    <location>
        <begin position="176"/>
        <end position="302"/>
    </location>
</feature>
<protein>
    <recommendedName>
        <fullName evidence="1">Reverse transcriptase domain-containing protein</fullName>
    </recommendedName>
</protein>
<organism evidence="2 3">
    <name type="scientific">Periplaneta americana</name>
    <name type="common">American cockroach</name>
    <name type="synonym">Blatta americana</name>
    <dbReference type="NCBI Taxonomy" id="6978"/>
    <lineage>
        <taxon>Eukaryota</taxon>
        <taxon>Metazoa</taxon>
        <taxon>Ecdysozoa</taxon>
        <taxon>Arthropoda</taxon>
        <taxon>Hexapoda</taxon>
        <taxon>Insecta</taxon>
        <taxon>Pterygota</taxon>
        <taxon>Neoptera</taxon>
        <taxon>Polyneoptera</taxon>
        <taxon>Dictyoptera</taxon>
        <taxon>Blattodea</taxon>
        <taxon>Blattoidea</taxon>
        <taxon>Blattidae</taxon>
        <taxon>Blattinae</taxon>
        <taxon>Periplaneta</taxon>
    </lineage>
</organism>
<dbReference type="PANTHER" id="PTHR19446">
    <property type="entry name" value="REVERSE TRANSCRIPTASES"/>
    <property type="match status" value="1"/>
</dbReference>
<dbReference type="EMBL" id="JAJSOF020000013">
    <property type="protein sequence ID" value="KAJ4443242.1"/>
    <property type="molecule type" value="Genomic_DNA"/>
</dbReference>
<dbReference type="CDD" id="cd01650">
    <property type="entry name" value="RT_nLTR_like"/>
    <property type="match status" value="1"/>
</dbReference>
<name>A0ABQ8TBH5_PERAM</name>
<evidence type="ECO:0000313" key="3">
    <source>
        <dbReference type="Proteomes" id="UP001148838"/>
    </source>
</evidence>
<keyword evidence="3" id="KW-1185">Reference proteome</keyword>
<evidence type="ECO:0000259" key="1">
    <source>
        <dbReference type="Pfam" id="PF00078"/>
    </source>
</evidence>
<dbReference type="InterPro" id="IPR000477">
    <property type="entry name" value="RT_dom"/>
</dbReference>
<gene>
    <name evidence="2" type="ORF">ANN_04910</name>
</gene>